<evidence type="ECO:0000313" key="1">
    <source>
        <dbReference type="EMBL" id="GLW56718.1"/>
    </source>
</evidence>
<evidence type="ECO:0000313" key="2">
    <source>
        <dbReference type="Proteomes" id="UP001165143"/>
    </source>
</evidence>
<reference evidence="1" key="1">
    <citation type="submission" date="2023-02" db="EMBL/GenBank/DDBJ databases">
        <title>Kitasatospora phosalacinea NBRC 14362.</title>
        <authorList>
            <person name="Ichikawa N."/>
            <person name="Sato H."/>
            <person name="Tonouchi N."/>
        </authorList>
    </citation>
    <scope>NUCLEOTIDE SEQUENCE</scope>
    <source>
        <strain evidence="1">NBRC 14362</strain>
    </source>
</reference>
<proteinExistence type="predicted"/>
<dbReference type="AlphaFoldDB" id="A0A9W6PKW1"/>
<sequence length="74" mass="8067">MDPGVTLLAATAGTLVTGVTAAWCKARVQVRRERELSRRQHLRELPAGSRIVDLGERGVLIEVGNRKGPARGHR</sequence>
<gene>
    <name evidence="1" type="ORF">Kpho01_47290</name>
</gene>
<organism evidence="1 2">
    <name type="scientific">Kitasatospora phosalacinea</name>
    <dbReference type="NCBI Taxonomy" id="2065"/>
    <lineage>
        <taxon>Bacteria</taxon>
        <taxon>Bacillati</taxon>
        <taxon>Actinomycetota</taxon>
        <taxon>Actinomycetes</taxon>
        <taxon>Kitasatosporales</taxon>
        <taxon>Streptomycetaceae</taxon>
        <taxon>Kitasatospora</taxon>
    </lineage>
</organism>
<comment type="caution">
    <text evidence="1">The sequence shown here is derived from an EMBL/GenBank/DDBJ whole genome shotgun (WGS) entry which is preliminary data.</text>
</comment>
<dbReference type="Proteomes" id="UP001165143">
    <property type="component" value="Unassembled WGS sequence"/>
</dbReference>
<dbReference type="RefSeq" id="WP_033251169.1">
    <property type="nucleotide sequence ID" value="NZ_BSRX01000030.1"/>
</dbReference>
<name>A0A9W6PKW1_9ACTN</name>
<dbReference type="EMBL" id="BSRX01000030">
    <property type="protein sequence ID" value="GLW56718.1"/>
    <property type="molecule type" value="Genomic_DNA"/>
</dbReference>
<dbReference type="OrthoDB" id="5198582at2"/>
<accession>A0A9W6PKW1</accession>
<protein>
    <submittedName>
        <fullName evidence="1">Uncharacterized protein</fullName>
    </submittedName>
</protein>